<dbReference type="GO" id="GO:0020037">
    <property type="term" value="F:heme binding"/>
    <property type="evidence" value="ECO:0007669"/>
    <property type="project" value="InterPro"/>
</dbReference>
<evidence type="ECO:0000256" key="3">
    <source>
        <dbReference type="ARBA" id="ARBA00022723"/>
    </source>
</evidence>
<keyword evidence="10" id="KW-1185">Reference proteome</keyword>
<evidence type="ECO:0000313" key="10">
    <source>
        <dbReference type="Proteomes" id="UP000198281"/>
    </source>
</evidence>
<dbReference type="InterPro" id="IPR002327">
    <property type="entry name" value="Cyt_c_1A/1B"/>
</dbReference>
<sequence length="121" mass="12598">MPVRKMLLAGALLALANQAHAAPLPKPASFATCSVCHKVQPGVPSAMGPNLWGVAGRKAGTLPGYAFTPAMKKYGQPWTKANLVAFLTAPAKVVPGNKMAYAGQRDPKAAEALADYLLSLK</sequence>
<keyword evidence="2 6" id="KW-0349">Heme</keyword>
<name>A0A239ES80_9SPHN</name>
<dbReference type="Gene3D" id="1.10.760.10">
    <property type="entry name" value="Cytochrome c-like domain"/>
    <property type="match status" value="1"/>
</dbReference>
<evidence type="ECO:0000256" key="7">
    <source>
        <dbReference type="SAM" id="SignalP"/>
    </source>
</evidence>
<protein>
    <submittedName>
        <fullName evidence="9">Cytochrome c</fullName>
    </submittedName>
</protein>
<evidence type="ECO:0000256" key="6">
    <source>
        <dbReference type="PROSITE-ProRule" id="PRU00433"/>
    </source>
</evidence>
<reference evidence="10" key="1">
    <citation type="submission" date="2017-06" db="EMBL/GenBank/DDBJ databases">
        <authorList>
            <person name="Varghese N."/>
            <person name="Submissions S."/>
        </authorList>
    </citation>
    <scope>NUCLEOTIDE SEQUENCE [LARGE SCALE GENOMIC DNA]</scope>
    <source>
        <strain evidence="10">LNB2</strain>
    </source>
</reference>
<keyword evidence="4" id="KW-0249">Electron transport</keyword>
<gene>
    <name evidence="9" type="ORF">SAMN06295912_10780</name>
</gene>
<dbReference type="SUPFAM" id="SSF46626">
    <property type="entry name" value="Cytochrome c"/>
    <property type="match status" value="1"/>
</dbReference>
<dbReference type="InterPro" id="IPR036909">
    <property type="entry name" value="Cyt_c-like_dom_sf"/>
</dbReference>
<evidence type="ECO:0000259" key="8">
    <source>
        <dbReference type="PROSITE" id="PS51007"/>
    </source>
</evidence>
<dbReference type="PANTHER" id="PTHR11961">
    <property type="entry name" value="CYTOCHROME C"/>
    <property type="match status" value="1"/>
</dbReference>
<feature type="domain" description="Cytochrome c" evidence="8">
    <location>
        <begin position="21"/>
        <end position="121"/>
    </location>
</feature>
<organism evidence="9 10">
    <name type="scientific">Edaphosphingomonas laterariae</name>
    <dbReference type="NCBI Taxonomy" id="861865"/>
    <lineage>
        <taxon>Bacteria</taxon>
        <taxon>Pseudomonadati</taxon>
        <taxon>Pseudomonadota</taxon>
        <taxon>Alphaproteobacteria</taxon>
        <taxon>Sphingomonadales</taxon>
        <taxon>Rhizorhabdaceae</taxon>
        <taxon>Edaphosphingomonas</taxon>
    </lineage>
</organism>
<dbReference type="OrthoDB" id="9805828at2"/>
<dbReference type="EMBL" id="FZOS01000007">
    <property type="protein sequence ID" value="SNS47487.1"/>
    <property type="molecule type" value="Genomic_DNA"/>
</dbReference>
<dbReference type="RefSeq" id="WP_089219195.1">
    <property type="nucleotide sequence ID" value="NZ_FZOS01000007.1"/>
</dbReference>
<dbReference type="Proteomes" id="UP000198281">
    <property type="component" value="Unassembled WGS sequence"/>
</dbReference>
<dbReference type="AlphaFoldDB" id="A0A239ES80"/>
<keyword evidence="7" id="KW-0732">Signal</keyword>
<dbReference type="GO" id="GO:0046872">
    <property type="term" value="F:metal ion binding"/>
    <property type="evidence" value="ECO:0007669"/>
    <property type="project" value="UniProtKB-KW"/>
</dbReference>
<keyword evidence="1" id="KW-0813">Transport</keyword>
<evidence type="ECO:0000256" key="4">
    <source>
        <dbReference type="ARBA" id="ARBA00022982"/>
    </source>
</evidence>
<accession>A0A239ES80</accession>
<keyword evidence="5 6" id="KW-0408">Iron</keyword>
<dbReference type="GO" id="GO:0009055">
    <property type="term" value="F:electron transfer activity"/>
    <property type="evidence" value="ECO:0007669"/>
    <property type="project" value="InterPro"/>
</dbReference>
<keyword evidence="3 6" id="KW-0479">Metal-binding</keyword>
<evidence type="ECO:0000256" key="5">
    <source>
        <dbReference type="ARBA" id="ARBA00023004"/>
    </source>
</evidence>
<evidence type="ECO:0000256" key="2">
    <source>
        <dbReference type="ARBA" id="ARBA00022617"/>
    </source>
</evidence>
<dbReference type="PRINTS" id="PR00604">
    <property type="entry name" value="CYTCHRMECIAB"/>
</dbReference>
<dbReference type="PROSITE" id="PS51007">
    <property type="entry name" value="CYTC"/>
    <property type="match status" value="1"/>
</dbReference>
<evidence type="ECO:0000313" key="9">
    <source>
        <dbReference type="EMBL" id="SNS47487.1"/>
    </source>
</evidence>
<proteinExistence type="predicted"/>
<feature type="signal peptide" evidence="7">
    <location>
        <begin position="1"/>
        <end position="21"/>
    </location>
</feature>
<dbReference type="InterPro" id="IPR009056">
    <property type="entry name" value="Cyt_c-like_dom"/>
</dbReference>
<feature type="chain" id="PRO_5013076905" evidence="7">
    <location>
        <begin position="22"/>
        <end position="121"/>
    </location>
</feature>
<evidence type="ECO:0000256" key="1">
    <source>
        <dbReference type="ARBA" id="ARBA00022448"/>
    </source>
</evidence>